<evidence type="ECO:0000256" key="3">
    <source>
        <dbReference type="ARBA" id="ARBA00022475"/>
    </source>
</evidence>
<dbReference type="InterPro" id="IPR006507">
    <property type="entry name" value="UPF0283"/>
</dbReference>
<comment type="subcellular location">
    <subcellularLocation>
        <location evidence="1">Cell inner membrane</location>
        <topology evidence="1">Multi-pass membrane protein</topology>
    </subcellularLocation>
</comment>
<dbReference type="RefSeq" id="WP_086434213.1">
    <property type="nucleotide sequence ID" value="NZ_FXWH01000001.1"/>
</dbReference>
<keyword evidence="4" id="KW-0997">Cell inner membrane</keyword>
<keyword evidence="5 8" id="KW-0812">Transmembrane</keyword>
<dbReference type="AlphaFoldDB" id="A0A1Y6EQ20"/>
<dbReference type="GO" id="GO:0005886">
    <property type="term" value="C:plasma membrane"/>
    <property type="evidence" value="ECO:0007669"/>
    <property type="project" value="UniProtKB-SubCell"/>
</dbReference>
<dbReference type="PANTHER" id="PTHR39342">
    <property type="entry name" value="UPF0283 MEMBRANE PROTEIN YCJF"/>
    <property type="match status" value="1"/>
</dbReference>
<dbReference type="PANTHER" id="PTHR39342:SF1">
    <property type="entry name" value="UPF0283 MEMBRANE PROTEIN YCJF"/>
    <property type="match status" value="1"/>
</dbReference>
<evidence type="ECO:0000256" key="5">
    <source>
        <dbReference type="ARBA" id="ARBA00022692"/>
    </source>
</evidence>
<dbReference type="Pfam" id="PF05128">
    <property type="entry name" value="DUF697"/>
    <property type="match status" value="1"/>
</dbReference>
<evidence type="ECO:0000313" key="10">
    <source>
        <dbReference type="Proteomes" id="UP000194450"/>
    </source>
</evidence>
<keyword evidence="6 8" id="KW-1133">Transmembrane helix</keyword>
<evidence type="ECO:0000313" key="9">
    <source>
        <dbReference type="EMBL" id="SMQ64785.1"/>
    </source>
</evidence>
<reference evidence="10" key="1">
    <citation type="submission" date="2017-04" db="EMBL/GenBank/DDBJ databases">
        <authorList>
            <person name="Varghese N."/>
            <person name="Submissions S."/>
        </authorList>
    </citation>
    <scope>NUCLEOTIDE SEQUENCE [LARGE SCALE GENOMIC DNA]</scope>
</reference>
<dbReference type="Proteomes" id="UP000194450">
    <property type="component" value="Unassembled WGS sequence"/>
</dbReference>
<proteinExistence type="inferred from homology"/>
<dbReference type="NCBIfam" id="TIGR01620">
    <property type="entry name" value="hyp_HI0043"/>
    <property type="match status" value="1"/>
</dbReference>
<accession>A0A1Y6EQ20</accession>
<keyword evidence="3" id="KW-1003">Cell membrane</keyword>
<name>A0A1Y6EQ20_9GAMM</name>
<comment type="similarity">
    <text evidence="2">Belongs to the UPF0283 family.</text>
</comment>
<sequence length="343" mass="38552">MATKHNESESNADAIEYLALDSFKPRADDADDAVVLPLGQPLDTSANERAPSRGWRSWWWRIALLALTSAVLIESYLLIQASFATHWLLGTLWSVGLGVVALLLLTFAAREFWQLRRLKRQWKLQQQLQHHPENFAPEPLLQQLHRPDLELLWHQQQQPHWSPKEQLQRFEEDVLSCADQQVNRVISKYSVDAAVLVALSPSALLDMLLMLWRNQRMVTKVAAAYGIKLGYWSRIKLWRQLLANIAYAGASEAISDLGASMLGAELAGKLSLRAGQGLGAGLLTARLGLQAQRLCRPLQFTHVKRPGLSNIQTDLLKQLAQRVPLRARTSSKDTVANPSKVEK</sequence>
<evidence type="ECO:0000256" key="4">
    <source>
        <dbReference type="ARBA" id="ARBA00022519"/>
    </source>
</evidence>
<feature type="transmembrane region" description="Helical" evidence="8">
    <location>
        <begin position="91"/>
        <end position="113"/>
    </location>
</feature>
<feature type="transmembrane region" description="Helical" evidence="8">
    <location>
        <begin position="58"/>
        <end position="79"/>
    </location>
</feature>
<evidence type="ECO:0000256" key="6">
    <source>
        <dbReference type="ARBA" id="ARBA00022989"/>
    </source>
</evidence>
<gene>
    <name evidence="9" type="ORF">SAMN06297229_1103</name>
</gene>
<evidence type="ECO:0000256" key="1">
    <source>
        <dbReference type="ARBA" id="ARBA00004429"/>
    </source>
</evidence>
<evidence type="ECO:0000256" key="2">
    <source>
        <dbReference type="ARBA" id="ARBA00008255"/>
    </source>
</evidence>
<dbReference type="OrthoDB" id="958025at2"/>
<keyword evidence="10" id="KW-1185">Reference proteome</keyword>
<protein>
    <submittedName>
        <fullName evidence="9">Putative membrane protein</fullName>
    </submittedName>
</protein>
<evidence type="ECO:0000256" key="7">
    <source>
        <dbReference type="ARBA" id="ARBA00023136"/>
    </source>
</evidence>
<evidence type="ECO:0000256" key="8">
    <source>
        <dbReference type="SAM" id="Phobius"/>
    </source>
</evidence>
<dbReference type="EMBL" id="FXWH01000001">
    <property type="protein sequence ID" value="SMQ64785.1"/>
    <property type="molecule type" value="Genomic_DNA"/>
</dbReference>
<organism evidence="9 10">
    <name type="scientific">Pseudidiomarina planktonica</name>
    <dbReference type="NCBI Taxonomy" id="1323738"/>
    <lineage>
        <taxon>Bacteria</taxon>
        <taxon>Pseudomonadati</taxon>
        <taxon>Pseudomonadota</taxon>
        <taxon>Gammaproteobacteria</taxon>
        <taxon>Alteromonadales</taxon>
        <taxon>Idiomarinaceae</taxon>
        <taxon>Pseudidiomarina</taxon>
    </lineage>
</organism>
<dbReference type="InterPro" id="IPR021147">
    <property type="entry name" value="DUF697"/>
</dbReference>
<keyword evidence="7 8" id="KW-0472">Membrane</keyword>